<dbReference type="Proteomes" id="UP000018837">
    <property type="component" value="Unassembled WGS sequence"/>
</dbReference>
<dbReference type="PROSITE" id="PS51257">
    <property type="entry name" value="PROKAR_LIPOPROTEIN"/>
    <property type="match status" value="1"/>
</dbReference>
<dbReference type="EMBL" id="AYUF01000396">
    <property type="protein sequence ID" value="ETK02177.1"/>
    <property type="molecule type" value="Genomic_DNA"/>
</dbReference>
<dbReference type="Gene3D" id="2.40.128.270">
    <property type="match status" value="1"/>
</dbReference>
<feature type="domain" description="DUF306" evidence="1">
    <location>
        <begin position="30"/>
        <end position="138"/>
    </location>
</feature>
<organism evidence="2 3">
    <name type="scientific">Tannerella sp. oral taxon BU063 isolate Cell 2</name>
    <dbReference type="NCBI Taxonomy" id="1411148"/>
    <lineage>
        <taxon>Bacteria</taxon>
        <taxon>Pseudomonadati</taxon>
        <taxon>Bacteroidota</taxon>
        <taxon>Bacteroidia</taxon>
        <taxon>Bacteroidales</taxon>
        <taxon>Tannerellaceae</taxon>
        <taxon>Tannerella</taxon>
    </lineage>
</organism>
<name>W2C6R5_9BACT</name>
<sequence>MKTKFILWFSALFLLLIAGVGCEKDSPSELVGTWVLIGFGDVTGKTFREPEPRDCEKCYTISFLTNATFRGNTPTNDVVGTYTANGGVFRITNWGGTEVNEILDGPQYVEAMCKAFHYEIASEQLRLYYNEDKNYLLFKRKQQ</sequence>
<evidence type="ECO:0000259" key="1">
    <source>
        <dbReference type="Pfam" id="PF03724"/>
    </source>
</evidence>
<evidence type="ECO:0000313" key="3">
    <source>
        <dbReference type="Proteomes" id="UP000018837"/>
    </source>
</evidence>
<accession>W2C6R5</accession>
<dbReference type="InterPro" id="IPR038670">
    <property type="entry name" value="HslJ-like_sf"/>
</dbReference>
<protein>
    <recommendedName>
        <fullName evidence="1">DUF306 domain-containing protein</fullName>
    </recommendedName>
</protein>
<dbReference type="Pfam" id="PF03724">
    <property type="entry name" value="META"/>
    <property type="match status" value="1"/>
</dbReference>
<gene>
    <name evidence="2" type="ORF">N425_05795</name>
</gene>
<dbReference type="InterPro" id="IPR005184">
    <property type="entry name" value="DUF306_Meta_HslJ"/>
</dbReference>
<reference evidence="2 3" key="1">
    <citation type="submission" date="2013-11" db="EMBL/GenBank/DDBJ databases">
        <title>Single cell genomics of uncultured Tannerella BU063 (oral taxon 286).</title>
        <authorList>
            <person name="Beall C.J."/>
            <person name="Campbell A.G."/>
            <person name="Griffen A.L."/>
            <person name="Podar M."/>
            <person name="Leys E.J."/>
        </authorList>
    </citation>
    <scope>NUCLEOTIDE SEQUENCE [LARGE SCALE GENOMIC DNA]</scope>
    <source>
        <strain evidence="2">Cell 2</strain>
    </source>
</reference>
<dbReference type="AlphaFoldDB" id="W2C6R5"/>
<proteinExistence type="predicted"/>
<evidence type="ECO:0000313" key="2">
    <source>
        <dbReference type="EMBL" id="ETK02177.1"/>
    </source>
</evidence>
<comment type="caution">
    <text evidence="2">The sequence shown here is derived from an EMBL/GenBank/DDBJ whole genome shotgun (WGS) entry which is preliminary data.</text>
</comment>